<keyword evidence="8 12" id="KW-0472">Membrane</keyword>
<reference evidence="14" key="1">
    <citation type="submission" date="2022-10" db="EMBL/GenBank/DDBJ databases">
        <title>Catenovulum adriacola sp. nov. isolated in the Harbour of Susak.</title>
        <authorList>
            <person name="Schoch T."/>
            <person name="Reich S.J."/>
            <person name="Stoeferle S."/>
            <person name="Flaiz M."/>
            <person name="Kazda M."/>
            <person name="Riedel C.U."/>
            <person name="Duerre P."/>
        </authorList>
    </citation>
    <scope>NUCLEOTIDE SEQUENCE</scope>
    <source>
        <strain evidence="14">TS8</strain>
    </source>
</reference>
<keyword evidence="3" id="KW-1003">Cell membrane</keyword>
<dbReference type="EMBL" id="CP109965">
    <property type="protein sequence ID" value="WAJ69560.1"/>
    <property type="molecule type" value="Genomic_DNA"/>
</dbReference>
<evidence type="ECO:0000256" key="11">
    <source>
        <dbReference type="SAM" id="MobiDB-lite"/>
    </source>
</evidence>
<evidence type="ECO:0000313" key="15">
    <source>
        <dbReference type="Proteomes" id="UP001163726"/>
    </source>
</evidence>
<feature type="transmembrane region" description="Helical" evidence="12">
    <location>
        <begin position="7"/>
        <end position="28"/>
    </location>
</feature>
<dbReference type="InterPro" id="IPR045584">
    <property type="entry name" value="Pilin-like"/>
</dbReference>
<evidence type="ECO:0000259" key="13">
    <source>
        <dbReference type="Pfam" id="PF12019"/>
    </source>
</evidence>
<dbReference type="Pfam" id="PF12019">
    <property type="entry name" value="GspH"/>
    <property type="match status" value="1"/>
</dbReference>
<dbReference type="SUPFAM" id="SSF54523">
    <property type="entry name" value="Pili subunits"/>
    <property type="match status" value="1"/>
</dbReference>
<proteinExistence type="inferred from homology"/>
<dbReference type="InterPro" id="IPR022346">
    <property type="entry name" value="T2SS_GspH"/>
</dbReference>
<organism evidence="14 15">
    <name type="scientific">Catenovulum adriaticum</name>
    <dbReference type="NCBI Taxonomy" id="2984846"/>
    <lineage>
        <taxon>Bacteria</taxon>
        <taxon>Pseudomonadati</taxon>
        <taxon>Pseudomonadota</taxon>
        <taxon>Gammaproteobacteria</taxon>
        <taxon>Alteromonadales</taxon>
        <taxon>Alteromonadaceae</taxon>
        <taxon>Catenovulum</taxon>
    </lineage>
</organism>
<evidence type="ECO:0000256" key="10">
    <source>
        <dbReference type="ARBA" id="ARBA00030775"/>
    </source>
</evidence>
<evidence type="ECO:0000256" key="7">
    <source>
        <dbReference type="ARBA" id="ARBA00022989"/>
    </source>
</evidence>
<dbReference type="RefSeq" id="WP_268073833.1">
    <property type="nucleotide sequence ID" value="NZ_CP109965.1"/>
</dbReference>
<comment type="similarity">
    <text evidence="9">Belongs to the GSP H family.</text>
</comment>
<evidence type="ECO:0000256" key="12">
    <source>
        <dbReference type="SAM" id="Phobius"/>
    </source>
</evidence>
<feature type="domain" description="General secretion pathway GspH" evidence="13">
    <location>
        <begin position="47"/>
        <end position="161"/>
    </location>
</feature>
<evidence type="ECO:0000256" key="8">
    <source>
        <dbReference type="ARBA" id="ARBA00023136"/>
    </source>
</evidence>
<evidence type="ECO:0000256" key="4">
    <source>
        <dbReference type="ARBA" id="ARBA00022481"/>
    </source>
</evidence>
<dbReference type="NCBIfam" id="TIGR02532">
    <property type="entry name" value="IV_pilin_GFxxxE"/>
    <property type="match status" value="1"/>
</dbReference>
<dbReference type="PROSITE" id="PS00409">
    <property type="entry name" value="PROKAR_NTER_METHYL"/>
    <property type="match status" value="1"/>
</dbReference>
<evidence type="ECO:0000256" key="5">
    <source>
        <dbReference type="ARBA" id="ARBA00022519"/>
    </source>
</evidence>
<dbReference type="Proteomes" id="UP001163726">
    <property type="component" value="Chromosome"/>
</dbReference>
<dbReference type="InterPro" id="IPR012902">
    <property type="entry name" value="N_methyl_site"/>
</dbReference>
<evidence type="ECO:0000313" key="14">
    <source>
        <dbReference type="EMBL" id="WAJ69560.1"/>
    </source>
</evidence>
<evidence type="ECO:0000256" key="6">
    <source>
        <dbReference type="ARBA" id="ARBA00022692"/>
    </source>
</evidence>
<evidence type="ECO:0000256" key="3">
    <source>
        <dbReference type="ARBA" id="ARBA00022475"/>
    </source>
</evidence>
<keyword evidence="7 12" id="KW-1133">Transmembrane helix</keyword>
<gene>
    <name evidence="14" type="ORF">OLW01_10345</name>
</gene>
<evidence type="ECO:0000256" key="2">
    <source>
        <dbReference type="ARBA" id="ARBA00021549"/>
    </source>
</evidence>
<dbReference type="Gene3D" id="3.55.40.10">
    <property type="entry name" value="minor pseudopilin epsh domain"/>
    <property type="match status" value="1"/>
</dbReference>
<feature type="compositionally biased region" description="Basic and acidic residues" evidence="11">
    <location>
        <begin position="165"/>
        <end position="179"/>
    </location>
</feature>
<sequence length="188" mass="21199">MLNINKGFSLLELIVVSAVVIILLTIGVPTLQKTLVQSRINNHIYNLSKDILLARNHAVHHAQQVIICHLNTQNKCDKHWSMGYSIFIDSNRDEIYQANTDKLILERDYQTFNDIILFSGSNQLTYDADGHLNGLSGTFRYCPALENDEEYAKAVVISLSGRPKVSKDIDGDGKDELNQKNKHISCKT</sequence>
<comment type="subcellular location">
    <subcellularLocation>
        <location evidence="1">Cell inner membrane</location>
        <topology evidence="1">Single-pass membrane protein</topology>
    </subcellularLocation>
</comment>
<evidence type="ECO:0000256" key="1">
    <source>
        <dbReference type="ARBA" id="ARBA00004377"/>
    </source>
</evidence>
<keyword evidence="15" id="KW-1185">Reference proteome</keyword>
<keyword evidence="5" id="KW-0997">Cell inner membrane</keyword>
<accession>A0ABY7AIZ6</accession>
<name>A0ABY7AIZ6_9ALTE</name>
<protein>
    <recommendedName>
        <fullName evidence="2">Type II secretion system protein H</fullName>
    </recommendedName>
    <alternativeName>
        <fullName evidence="10">General secretion pathway protein H</fullName>
    </alternativeName>
</protein>
<keyword evidence="6 12" id="KW-0812">Transmembrane</keyword>
<evidence type="ECO:0000256" key="9">
    <source>
        <dbReference type="ARBA" id="ARBA00025772"/>
    </source>
</evidence>
<feature type="region of interest" description="Disordered" evidence="11">
    <location>
        <begin position="164"/>
        <end position="188"/>
    </location>
</feature>
<keyword evidence="4" id="KW-0488">Methylation</keyword>